<dbReference type="GO" id="GO:0015936">
    <property type="term" value="P:coenzyme A metabolic process"/>
    <property type="evidence" value="ECO:0007669"/>
    <property type="project" value="InterPro"/>
</dbReference>
<dbReference type="SUPFAM" id="SSF55035">
    <property type="entry name" value="NAD-binding domain of HMG-CoA reductase"/>
    <property type="match status" value="1"/>
</dbReference>
<dbReference type="EMBL" id="DQID01000299">
    <property type="protein sequence ID" value="HCT15397.1"/>
    <property type="molecule type" value="Genomic_DNA"/>
</dbReference>
<gene>
    <name evidence="3" type="ORF">DIW82_11625</name>
</gene>
<name>A0A3D4T298_9CORY</name>
<reference evidence="3 4" key="1">
    <citation type="journal article" date="2018" name="Nat. Biotechnol.">
        <title>A standardized bacterial taxonomy based on genome phylogeny substantially revises the tree of life.</title>
        <authorList>
            <person name="Parks D.H."/>
            <person name="Chuvochina M."/>
            <person name="Waite D.W."/>
            <person name="Rinke C."/>
            <person name="Skarshewski A."/>
            <person name="Chaumeil P.A."/>
            <person name="Hugenholtz P."/>
        </authorList>
    </citation>
    <scope>NUCLEOTIDE SEQUENCE [LARGE SCALE GENOMIC DNA]</scope>
    <source>
        <strain evidence="3">UBA11247</strain>
    </source>
</reference>
<evidence type="ECO:0000313" key="3">
    <source>
        <dbReference type="EMBL" id="HCT15397.1"/>
    </source>
</evidence>
<dbReference type="Pfam" id="PF00368">
    <property type="entry name" value="HMG-CoA_red"/>
    <property type="match status" value="1"/>
</dbReference>
<dbReference type="InterPro" id="IPR009029">
    <property type="entry name" value="HMG_CoA_Rdtase_sub-bd_dom_sf"/>
</dbReference>
<evidence type="ECO:0000256" key="2">
    <source>
        <dbReference type="ARBA" id="ARBA00023002"/>
    </source>
</evidence>
<sequence length="354" mass="37490">MTRPEPTTTAIPTQWVGPLRISGDAFTTGEPYEEVSVPLATFETPLWPSVGRGASISRELPDGIRTAVLGECMTRSVLFVTADGIAAASGARLVAGRLDELKEVVAGTTGHGRLVDLHSEVVGNLLYVRFELHPGDASGHNMVTKAADAIMERVLSWPESQQLGLGYGSVSGNYCSDKKATAVNGILGRGKSIVADMLLPHEVVERRLRTTASAMADLVTRKDLVGSTIAGALRSANAHYANMLLAVFLATGQDAANIVEGSQGITYAEARDEGLYFSCTLPNIIVGTVGSGKHHPQIEEALTRLGCREDREVGANSRRLASLIAATVLCGELSLLAAQTNPGELMSTHLSMER</sequence>
<dbReference type="SUPFAM" id="SSF56542">
    <property type="entry name" value="Substrate-binding domain of HMG-CoA reductase"/>
    <property type="match status" value="1"/>
</dbReference>
<evidence type="ECO:0000313" key="4">
    <source>
        <dbReference type="Proteomes" id="UP000261739"/>
    </source>
</evidence>
<keyword evidence="2" id="KW-0560">Oxidoreductase</keyword>
<dbReference type="Proteomes" id="UP000261739">
    <property type="component" value="Unassembled WGS sequence"/>
</dbReference>
<accession>A0A3D4T298</accession>
<dbReference type="AlphaFoldDB" id="A0A3D4T298"/>
<comment type="similarity">
    <text evidence="1">Belongs to the HMG-CoA reductase family.</text>
</comment>
<dbReference type="InterPro" id="IPR023074">
    <property type="entry name" value="HMG_CoA_Rdtase_cat_sf"/>
</dbReference>
<dbReference type="InterPro" id="IPR009023">
    <property type="entry name" value="HMG_CoA_Rdtase_NAD(P)-bd_sf"/>
</dbReference>
<dbReference type="RefSeq" id="WP_010119407.1">
    <property type="nucleotide sequence ID" value="NZ_DAITTW010000048.1"/>
</dbReference>
<evidence type="ECO:0000256" key="1">
    <source>
        <dbReference type="ARBA" id="ARBA00007661"/>
    </source>
</evidence>
<dbReference type="PANTHER" id="PTHR10572:SF24">
    <property type="entry name" value="3-HYDROXY-3-METHYLGLUTARYL-COENZYME A REDUCTASE"/>
    <property type="match status" value="1"/>
</dbReference>
<dbReference type="STRING" id="863239.GCA_000213935_02116"/>
<dbReference type="InterPro" id="IPR002202">
    <property type="entry name" value="HMG_CoA_Rdtase"/>
</dbReference>
<comment type="caution">
    <text evidence="3">The sequence shown here is derived from an EMBL/GenBank/DDBJ whole genome shotgun (WGS) entry which is preliminary data.</text>
</comment>
<dbReference type="Gene3D" id="3.30.70.420">
    <property type="entry name" value="Hydroxymethylglutaryl-CoA reductase, class I/II, NAD/NADP-binding domain"/>
    <property type="match status" value="1"/>
</dbReference>
<dbReference type="PRINTS" id="PR00071">
    <property type="entry name" value="HMGCOARDTASE"/>
</dbReference>
<protein>
    <submittedName>
        <fullName evidence="3">Hydroxymethylglutaryl-CoA reductase</fullName>
    </submittedName>
</protein>
<proteinExistence type="inferred from homology"/>
<dbReference type="Gene3D" id="3.90.770.10">
    <property type="entry name" value="3-hydroxy-3-methylglutaryl-coenzyme A Reductase, Chain A, domain 2"/>
    <property type="match status" value="1"/>
</dbReference>
<dbReference type="PANTHER" id="PTHR10572">
    <property type="entry name" value="3-HYDROXY-3-METHYLGLUTARYL-COENZYME A REDUCTASE"/>
    <property type="match status" value="1"/>
</dbReference>
<dbReference type="GO" id="GO:0004420">
    <property type="term" value="F:hydroxymethylglutaryl-CoA reductase (NADPH) activity"/>
    <property type="evidence" value="ECO:0007669"/>
    <property type="project" value="InterPro"/>
</dbReference>
<organism evidence="3 4">
    <name type="scientific">Corynebacterium nuruki</name>
    <dbReference type="NCBI Taxonomy" id="1032851"/>
    <lineage>
        <taxon>Bacteria</taxon>
        <taxon>Bacillati</taxon>
        <taxon>Actinomycetota</taxon>
        <taxon>Actinomycetes</taxon>
        <taxon>Mycobacteriales</taxon>
        <taxon>Corynebacteriaceae</taxon>
        <taxon>Corynebacterium</taxon>
    </lineage>
</organism>
<dbReference type="PROSITE" id="PS50065">
    <property type="entry name" value="HMG_COA_REDUCTASE_4"/>
    <property type="match status" value="1"/>
</dbReference>